<proteinExistence type="predicted"/>
<gene>
    <name evidence="1" type="ordered locus">Veis_3653</name>
</gene>
<evidence type="ECO:0000313" key="1">
    <source>
        <dbReference type="EMBL" id="ABM59369.1"/>
    </source>
</evidence>
<keyword evidence="2" id="KW-1185">Reference proteome</keyword>
<evidence type="ECO:0000313" key="2">
    <source>
        <dbReference type="Proteomes" id="UP000000374"/>
    </source>
</evidence>
<organism evidence="1 2">
    <name type="scientific">Verminephrobacter eiseniae (strain EF01-2)</name>
    <dbReference type="NCBI Taxonomy" id="391735"/>
    <lineage>
        <taxon>Bacteria</taxon>
        <taxon>Pseudomonadati</taxon>
        <taxon>Pseudomonadota</taxon>
        <taxon>Betaproteobacteria</taxon>
        <taxon>Burkholderiales</taxon>
        <taxon>Comamonadaceae</taxon>
        <taxon>Verminephrobacter</taxon>
    </lineage>
</organism>
<dbReference type="EMBL" id="CP000542">
    <property type="protein sequence ID" value="ABM59369.1"/>
    <property type="molecule type" value="Genomic_DNA"/>
</dbReference>
<accession>A1WP12</accession>
<dbReference type="Proteomes" id="UP000000374">
    <property type="component" value="Chromosome"/>
</dbReference>
<dbReference type="KEGG" id="vei:Veis_3653"/>
<dbReference type="HOGENOM" id="CLU_1562222_0_0_4"/>
<sequence>MSPGPLRARRWICPCSAALRPLRPGSGFFRCCSCSASCGADACPVADLNAGDDGLRCATSVGGAEHRDEFGGGEVRESFALAFPPPVFLLVCHAAQWLLARGDDGHGGAYLFDFLARTKPHVLDDWLQNIPGFQAQPPQAACHVLGLIPHLFRGQGKADVSHAAFLRSCVM</sequence>
<reference evidence="2" key="1">
    <citation type="submission" date="2006-12" db="EMBL/GenBank/DDBJ databases">
        <title>Complete sequence of chromosome 1 of Verminephrobacter eiseniae EF01-2.</title>
        <authorList>
            <person name="Copeland A."/>
            <person name="Lucas S."/>
            <person name="Lapidus A."/>
            <person name="Barry K."/>
            <person name="Detter J.C."/>
            <person name="Glavina del Rio T."/>
            <person name="Dalin E."/>
            <person name="Tice H."/>
            <person name="Pitluck S."/>
            <person name="Chertkov O."/>
            <person name="Brettin T."/>
            <person name="Bruce D."/>
            <person name="Han C."/>
            <person name="Tapia R."/>
            <person name="Gilna P."/>
            <person name="Schmutz J."/>
            <person name="Larimer F."/>
            <person name="Land M."/>
            <person name="Hauser L."/>
            <person name="Kyrpides N."/>
            <person name="Kim E."/>
            <person name="Stahl D."/>
            <person name="Richardson P."/>
        </authorList>
    </citation>
    <scope>NUCLEOTIDE SEQUENCE [LARGE SCALE GENOMIC DNA]</scope>
    <source>
        <strain evidence="2">EF01-2</strain>
    </source>
</reference>
<name>A1WP12_VEREI</name>
<protein>
    <submittedName>
        <fullName evidence="1">Uncharacterized protein</fullName>
    </submittedName>
</protein>
<dbReference type="AlphaFoldDB" id="A1WP12"/>